<gene>
    <name evidence="2" type="ORF">CALVIDRAFT_600289</name>
</gene>
<accession>A0A167JYG5</accession>
<dbReference type="EMBL" id="KV417297">
    <property type="protein sequence ID" value="KZO94073.1"/>
    <property type="molecule type" value="Genomic_DNA"/>
</dbReference>
<dbReference type="PANTHER" id="PTHR37848">
    <property type="entry name" value="EXPRESSED PROTEIN"/>
    <property type="match status" value="1"/>
</dbReference>
<evidence type="ECO:0000313" key="2">
    <source>
        <dbReference type="EMBL" id="KZO94073.1"/>
    </source>
</evidence>
<name>A0A167JYG5_CALVF</name>
<dbReference type="Proteomes" id="UP000076738">
    <property type="component" value="Unassembled WGS sequence"/>
</dbReference>
<feature type="compositionally biased region" description="Basic and acidic residues" evidence="1">
    <location>
        <begin position="1"/>
        <end position="12"/>
    </location>
</feature>
<dbReference type="PANTHER" id="PTHR37848:SF1">
    <property type="entry name" value="SUN DOMAIN-CONTAINING PROTEIN"/>
    <property type="match status" value="1"/>
</dbReference>
<sequence length="414" mass="45856">MTVLPDSKKGDMEPPAYDENPWQAGARQSGTSTGNAHGFPPAASGSSGPAATPAARNVSVAANKDVTCTDEMVNKDVNAMYNFLMSQTAIPPRVVCRIVGKHEETRVEEKLVEDTTYRNGNRAMRPGQQSGTPGTPAVPSGDQSDGPQSPAVSGPQSSSSAYNHGDRLSDDGETHVRRTQTKKQVIKTIEVTAFNFSIDLTQYLLPKPVLWTAPDEELVYRGGTVKERWIGHTAAERERNNIEGDQSLLKSTKSIKTWVEEYVDRPGPLKEFEWSKGVDGWNWPGIRDAIKGSVLRSGYSGNVTVTFDVSGRHVFIRRPGLWASMFSDTFGNLLLWFSLIKPYLLYYYKQGRWAVGGEVWSFRRGDAGMKEGEWFRLWETTIERAVDGRMTIKEVLKRPWSESPGAGLEGYGDI</sequence>
<dbReference type="AlphaFoldDB" id="A0A167JYG5"/>
<reference evidence="2 3" key="1">
    <citation type="journal article" date="2016" name="Mol. Biol. Evol.">
        <title>Comparative Genomics of Early-Diverging Mushroom-Forming Fungi Provides Insights into the Origins of Lignocellulose Decay Capabilities.</title>
        <authorList>
            <person name="Nagy L.G."/>
            <person name="Riley R."/>
            <person name="Tritt A."/>
            <person name="Adam C."/>
            <person name="Daum C."/>
            <person name="Floudas D."/>
            <person name="Sun H."/>
            <person name="Yadav J.S."/>
            <person name="Pangilinan J."/>
            <person name="Larsson K.H."/>
            <person name="Matsuura K."/>
            <person name="Barry K."/>
            <person name="Labutti K."/>
            <person name="Kuo R."/>
            <person name="Ohm R.A."/>
            <person name="Bhattacharya S.S."/>
            <person name="Shirouzu T."/>
            <person name="Yoshinaga Y."/>
            <person name="Martin F.M."/>
            <person name="Grigoriev I.V."/>
            <person name="Hibbett D.S."/>
        </authorList>
    </citation>
    <scope>NUCLEOTIDE SEQUENCE [LARGE SCALE GENOMIC DNA]</scope>
    <source>
        <strain evidence="2 3">TUFC12733</strain>
    </source>
</reference>
<evidence type="ECO:0000256" key="1">
    <source>
        <dbReference type="SAM" id="MobiDB-lite"/>
    </source>
</evidence>
<feature type="compositionally biased region" description="Low complexity" evidence="1">
    <location>
        <begin position="36"/>
        <end position="53"/>
    </location>
</feature>
<keyword evidence="3" id="KW-1185">Reference proteome</keyword>
<organism evidence="2 3">
    <name type="scientific">Calocera viscosa (strain TUFC12733)</name>
    <dbReference type="NCBI Taxonomy" id="1330018"/>
    <lineage>
        <taxon>Eukaryota</taxon>
        <taxon>Fungi</taxon>
        <taxon>Dikarya</taxon>
        <taxon>Basidiomycota</taxon>
        <taxon>Agaricomycotina</taxon>
        <taxon>Dacrymycetes</taxon>
        <taxon>Dacrymycetales</taxon>
        <taxon>Dacrymycetaceae</taxon>
        <taxon>Calocera</taxon>
    </lineage>
</organism>
<proteinExistence type="predicted"/>
<feature type="compositionally biased region" description="Polar residues" evidence="1">
    <location>
        <begin position="26"/>
        <end position="35"/>
    </location>
</feature>
<dbReference type="OrthoDB" id="203796at2759"/>
<evidence type="ECO:0000313" key="3">
    <source>
        <dbReference type="Proteomes" id="UP000076738"/>
    </source>
</evidence>
<feature type="region of interest" description="Disordered" evidence="1">
    <location>
        <begin position="110"/>
        <end position="181"/>
    </location>
</feature>
<feature type="compositionally biased region" description="Low complexity" evidence="1">
    <location>
        <begin position="146"/>
        <end position="161"/>
    </location>
</feature>
<feature type="compositionally biased region" description="Basic and acidic residues" evidence="1">
    <location>
        <begin position="164"/>
        <end position="176"/>
    </location>
</feature>
<protein>
    <submittedName>
        <fullName evidence="2">Uncharacterized protein</fullName>
    </submittedName>
</protein>
<feature type="region of interest" description="Disordered" evidence="1">
    <location>
        <begin position="1"/>
        <end position="53"/>
    </location>
</feature>